<keyword evidence="6" id="KW-0547">Nucleotide-binding</keyword>
<dbReference type="SUPFAM" id="SSF52540">
    <property type="entry name" value="P-loop containing nucleoside triphosphate hydrolases"/>
    <property type="match status" value="2"/>
</dbReference>
<dbReference type="FunFam" id="3.40.50.300:FF:001253">
    <property type="entry name" value="ATP-binding cassette protein subfamily A, member 10"/>
    <property type="match status" value="2"/>
</dbReference>
<feature type="transmembrane region" description="Helical" evidence="11">
    <location>
        <begin position="454"/>
        <end position="471"/>
    </location>
</feature>
<dbReference type="OrthoDB" id="10255969at2759"/>
<feature type="transmembrane region" description="Helical" evidence="11">
    <location>
        <begin position="346"/>
        <end position="370"/>
    </location>
</feature>
<keyword evidence="9 11" id="KW-0472">Membrane</keyword>
<feature type="transmembrane region" description="Helical" evidence="11">
    <location>
        <begin position="1337"/>
        <end position="1362"/>
    </location>
</feature>
<keyword evidence="14" id="KW-1185">Reference proteome</keyword>
<dbReference type="Proteomes" id="UP000031737">
    <property type="component" value="Unassembled WGS sequence"/>
</dbReference>
<keyword evidence="8 11" id="KW-1133">Transmembrane helix</keyword>
<dbReference type="GO" id="GO:0016887">
    <property type="term" value="F:ATP hydrolysis activity"/>
    <property type="evidence" value="ECO:0007669"/>
    <property type="project" value="InterPro"/>
</dbReference>
<dbReference type="InterPro" id="IPR017871">
    <property type="entry name" value="ABC_transporter-like_CS"/>
</dbReference>
<gene>
    <name evidence="13" type="ORF">TRSC58_06478</name>
</gene>
<evidence type="ECO:0000256" key="8">
    <source>
        <dbReference type="ARBA" id="ARBA00022989"/>
    </source>
</evidence>
<proteinExistence type="inferred from homology"/>
<feature type="transmembrane region" description="Helical" evidence="11">
    <location>
        <begin position="491"/>
        <end position="510"/>
    </location>
</feature>
<feature type="region of interest" description="Disordered" evidence="10">
    <location>
        <begin position="575"/>
        <end position="614"/>
    </location>
</feature>
<feature type="transmembrane region" description="Helical" evidence="11">
    <location>
        <begin position="1368"/>
        <end position="1385"/>
    </location>
</feature>
<keyword evidence="5" id="KW-0677">Repeat</keyword>
<dbReference type="PROSITE" id="PS50893">
    <property type="entry name" value="ABC_TRANSPORTER_2"/>
    <property type="match status" value="2"/>
</dbReference>
<evidence type="ECO:0000256" key="4">
    <source>
        <dbReference type="ARBA" id="ARBA00022692"/>
    </source>
</evidence>
<evidence type="ECO:0000256" key="5">
    <source>
        <dbReference type="ARBA" id="ARBA00022737"/>
    </source>
</evidence>
<name>A0A061ISJ5_TRYRA</name>
<dbReference type="InterPro" id="IPR013525">
    <property type="entry name" value="ABC2_TM"/>
</dbReference>
<feature type="compositionally biased region" description="Basic and acidic residues" evidence="10">
    <location>
        <begin position="597"/>
        <end position="608"/>
    </location>
</feature>
<keyword evidence="7" id="KW-0067">ATP-binding</keyword>
<dbReference type="PANTHER" id="PTHR19229:SF36">
    <property type="entry name" value="ATP-BINDING CASSETTE SUB-FAMILY A MEMBER 2"/>
    <property type="match status" value="1"/>
</dbReference>
<comment type="subcellular location">
    <subcellularLocation>
        <location evidence="1">Membrane</location>
        <topology evidence="1">Multi-pass membrane protein</topology>
    </subcellularLocation>
</comment>
<feature type="transmembrane region" description="Helical" evidence="11">
    <location>
        <begin position="1074"/>
        <end position="1093"/>
    </location>
</feature>
<evidence type="ECO:0000259" key="12">
    <source>
        <dbReference type="PROSITE" id="PS50893"/>
    </source>
</evidence>
<evidence type="ECO:0000313" key="14">
    <source>
        <dbReference type="Proteomes" id="UP000031737"/>
    </source>
</evidence>
<dbReference type="GO" id="GO:0140359">
    <property type="term" value="F:ABC-type transporter activity"/>
    <property type="evidence" value="ECO:0007669"/>
    <property type="project" value="InterPro"/>
</dbReference>
<dbReference type="EMBL" id="AUPL01006478">
    <property type="protein sequence ID" value="ESL05858.1"/>
    <property type="molecule type" value="Genomic_DNA"/>
</dbReference>
<dbReference type="InterPro" id="IPR003439">
    <property type="entry name" value="ABC_transporter-like_ATP-bd"/>
</dbReference>
<feature type="transmembrane region" description="Helical" evidence="11">
    <location>
        <begin position="1252"/>
        <end position="1277"/>
    </location>
</feature>
<dbReference type="PANTHER" id="PTHR19229">
    <property type="entry name" value="ATP-BINDING CASSETTE TRANSPORTER SUBFAMILY A ABCA"/>
    <property type="match status" value="1"/>
</dbReference>
<dbReference type="Pfam" id="PF00005">
    <property type="entry name" value="ABC_tran"/>
    <property type="match status" value="2"/>
</dbReference>
<evidence type="ECO:0000256" key="6">
    <source>
        <dbReference type="ARBA" id="ARBA00022741"/>
    </source>
</evidence>
<feature type="transmembrane region" description="Helical" evidence="11">
    <location>
        <begin position="391"/>
        <end position="412"/>
    </location>
</feature>
<evidence type="ECO:0000256" key="10">
    <source>
        <dbReference type="SAM" id="MobiDB-lite"/>
    </source>
</evidence>
<dbReference type="PROSITE" id="PS00211">
    <property type="entry name" value="ABC_TRANSPORTER_1"/>
    <property type="match status" value="2"/>
</dbReference>
<protein>
    <submittedName>
        <fullName evidence="13">ABC transporter</fullName>
    </submittedName>
</protein>
<sequence>MKYLWFFQFRAFLWKIFLQHWRAPVSTLAELLLPCLFLLLLAVSYWCSTVTEIPTTDFPPQPPRDISVFLQAGFCQNVSSPRPFGHQLRVRPCAPDPPRVVCLPFVRSGALCVRNNTLLSDLLRGISYAKGPVRVPTLDAYLALSAYTSYVSKRRNPTFFTRGGMASLSHYGHLLLAGTGNDTSLVAAFADYCSKVSALCGEVVYRDRFFTSMAEAQKFAREHDNQVWAIVELPPPSPASAAAKGEATIFSISMNYTATPWTFATDMRFLNDLGNKEYMLYITSGFMTLQSVVQRFYVDYRLGKAWPLSPLVENVSKVLEYANLEGTSVIPMPVPPHTKNSFYASWAYFIPLVAVFAAVFSVTKLVSWIVEEKLLRIREAMQVMGLRGSCMALGWFVSAFLMNLMASLLAAVVLRVSFFHLVDFGVLFVLQFSFMQQNTALSLLLSTLFTNPRVACTVGALCIFVCSTPYYSLPASASMPWLLSLSFLPCFAYAKGVDILSAYAASGYTFSWKNAHEGEYNISLAIGLMWASSGIMWIFWLYLDQVLSSLGGRRRHPLFFISWFFRFFCCSRRGDRGGSESKKILLRRQPTTTPSRKPMDASVERSLQHGETSAGDEKRAPAVLFRNLFKVYHTGGMIGWLYYFITGLRRDEDYSEALRDVSFQMDVGSINVLLGPNGSGKTTLMGVAAGMVTPTRGEVHICGYNAKDQLEKCQRHIGYCPQSDIVWNSLTVEEHLTFYARMKVHRGWDVQKDVDDIITSMQLEEKRHTIAKNLSGGQRRRLCVGVALVGRPNVLFLDEPTSGMDMRGRKAVYDALQKNRETCAVMVSTHLLDEADRVGDRILLMQDGALCGAGSSLFLKSKMDVGYIVTCVVDACSSEMEENICISRLTEFVRNKSFPGHSHTTSSELQPISRHCKLLGIERRGREIMFRFPLSLLSSSGNTIIRELESQRKELRLHSIGLSLTTLEDVMNSLTSRKQTSMGVSDTAALARDGVTEHGISIQVEGCTDQVAQTVGTAAGCSESAHQGGNTGAANDEAHNLHIVDEYNKQRGQSFARHFAVLFMKRVHYAKRDVRLLIFQILLPVIFLSLGLLTEFMKPHDQPALTLDASLYAGYKTPPLSAVPWSASSALPDAFAVDRSDMTGAFGPYYTPVRVKCNATDCSHQLSAAMIHDVMNHSATRFVAVSLTNIQGSTGNKSSALMHNVSAHHSAPQALNVLYNVVNYQLFGEGARTTARNVPMQMGPFEKRMIAVLLRVVFGIFVLLPFMFIPSNMVAFIVRECQSGARHLQWLAGANVFAFWTSSMLFDFCCYLVTEALMLVIFVVFNRTEFIGSTEAVGATIALFTLFGISTVPFSYVISFFFSSPFTAQSVVLVSNLLLGFLWVTGEKPLAKNESLEGFVSFTSHILRIVPSVSFGEGVFVLSGVQLADLMVPGRVRPSLFDKLQFVNNTFQGGVGTALIYMSCTFVASLVLLVLLEYARIQRATWLFARLSCCKGRKQRSHGNRVGSSASFTDTGKKHAANMKAADSVAREEEAVCRQATGRTEDGITLQHITKRYVGSDGVAVDDLSLGVHKGEIMALLGLNGAGKTTTVSILAGETVPTSGSAYINHLSVLRSASRSYAGYCPQKDALIDNLSPYEHLRLYAGLRGSSSAYIHKEITQLLNALDLTSQKNTPAYSLSSGNKRRLSLAVALVGGTTSVLLDEPTAGMDATARRKTCAVVKRLTREKSVILTTHLLDETEALADRVAFISGGRLQCVGTPQELKTNYTDDAVYTVRVVFGNACGPIDASSDVTKRLCESFHTSAWSEGDDCVVEGIAGRTVTLSVRNSLLHICGVASDIREGNVAGLPPVVQVSATQPTLEEIMLTM</sequence>
<evidence type="ECO:0000313" key="13">
    <source>
        <dbReference type="EMBL" id="ESL05858.1"/>
    </source>
</evidence>
<feature type="transmembrane region" description="Helical" evidence="11">
    <location>
        <begin position="1458"/>
        <end position="1476"/>
    </location>
</feature>
<dbReference type="InterPro" id="IPR027417">
    <property type="entry name" value="P-loop_NTPase"/>
</dbReference>
<accession>A0A061ISJ5</accession>
<feature type="domain" description="ABC transporter" evidence="12">
    <location>
        <begin position="623"/>
        <end position="872"/>
    </location>
</feature>
<dbReference type="GO" id="GO:0005524">
    <property type="term" value="F:ATP binding"/>
    <property type="evidence" value="ECO:0007669"/>
    <property type="project" value="UniProtKB-KW"/>
</dbReference>
<dbReference type="Gene3D" id="3.40.50.300">
    <property type="entry name" value="P-loop containing nucleotide triphosphate hydrolases"/>
    <property type="match status" value="2"/>
</dbReference>
<dbReference type="Pfam" id="PF12698">
    <property type="entry name" value="ABC2_membrane_3"/>
    <property type="match status" value="2"/>
</dbReference>
<dbReference type="GO" id="GO:0005319">
    <property type="term" value="F:lipid transporter activity"/>
    <property type="evidence" value="ECO:0007669"/>
    <property type="project" value="TreeGrafter"/>
</dbReference>
<dbReference type="InterPro" id="IPR003593">
    <property type="entry name" value="AAA+_ATPase"/>
</dbReference>
<feature type="transmembrane region" description="Helical" evidence="11">
    <location>
        <begin position="522"/>
        <end position="543"/>
    </location>
</feature>
<feature type="transmembrane region" description="Helical" evidence="11">
    <location>
        <begin position="1297"/>
        <end position="1325"/>
    </location>
</feature>
<reference evidence="13 14" key="1">
    <citation type="submission" date="2013-07" db="EMBL/GenBank/DDBJ databases">
        <authorList>
            <person name="Stoco P.H."/>
            <person name="Wagner G."/>
            <person name="Gerber A."/>
            <person name="Zaha A."/>
            <person name="Thompson C."/>
            <person name="Bartholomeu D.C."/>
            <person name="Luckemeyer D.D."/>
            <person name="Bahia D."/>
            <person name="Loreto E."/>
            <person name="Prestes E.B."/>
            <person name="Lima F.M."/>
            <person name="Rodrigues-Luiz G."/>
            <person name="Vallejo G.A."/>
            <person name="Filho J.F."/>
            <person name="Monteiro K.M."/>
            <person name="Tyler K.M."/>
            <person name="de Almeida L.G."/>
            <person name="Ortiz M.F."/>
            <person name="Siervo M.A."/>
            <person name="de Moraes M.H."/>
            <person name="Cunha O.L."/>
            <person name="Mendonca-Neto R."/>
            <person name="Silva R."/>
            <person name="Teixeira S.M."/>
            <person name="Murta S.M."/>
            <person name="Sincero T.C."/>
            <person name="Mendes T.A."/>
            <person name="Urmenyi T.P."/>
            <person name="Silva V.G."/>
            <person name="da Rocha W.D."/>
            <person name="Andersson B."/>
            <person name="Romanha A.J."/>
            <person name="Steindel M."/>
            <person name="de Vasconcelos A.T."/>
            <person name="Grisard E.C."/>
        </authorList>
    </citation>
    <scope>NUCLEOTIDE SEQUENCE [LARGE SCALE GENOMIC DNA]</scope>
    <source>
        <strain evidence="13 14">SC58</strain>
    </source>
</reference>
<evidence type="ECO:0000256" key="9">
    <source>
        <dbReference type="ARBA" id="ARBA00023136"/>
    </source>
</evidence>
<evidence type="ECO:0000256" key="7">
    <source>
        <dbReference type="ARBA" id="ARBA00022840"/>
    </source>
</evidence>
<dbReference type="InterPro" id="IPR026082">
    <property type="entry name" value="ABCA"/>
</dbReference>
<evidence type="ECO:0000256" key="3">
    <source>
        <dbReference type="ARBA" id="ARBA00022448"/>
    </source>
</evidence>
<organism evidence="13 14">
    <name type="scientific">Trypanosoma rangeli SC58</name>
    <dbReference type="NCBI Taxonomy" id="429131"/>
    <lineage>
        <taxon>Eukaryota</taxon>
        <taxon>Discoba</taxon>
        <taxon>Euglenozoa</taxon>
        <taxon>Kinetoplastea</taxon>
        <taxon>Metakinetoplastina</taxon>
        <taxon>Trypanosomatida</taxon>
        <taxon>Trypanosomatidae</taxon>
        <taxon>Trypanosoma</taxon>
        <taxon>Herpetosoma</taxon>
    </lineage>
</organism>
<comment type="caution">
    <text evidence="13">The sequence shown here is derived from an EMBL/GenBank/DDBJ whole genome shotgun (WGS) entry which is preliminary data.</text>
</comment>
<feature type="domain" description="ABC transporter" evidence="12">
    <location>
        <begin position="1548"/>
        <end position="1777"/>
    </location>
</feature>
<keyword evidence="4 11" id="KW-0812">Transmembrane</keyword>
<feature type="transmembrane region" description="Helical" evidence="11">
    <location>
        <begin position="1406"/>
        <end position="1428"/>
    </location>
</feature>
<dbReference type="VEuPathDB" id="TriTrypDB:TRSC58_06478"/>
<evidence type="ECO:0000256" key="2">
    <source>
        <dbReference type="ARBA" id="ARBA00008869"/>
    </source>
</evidence>
<comment type="similarity">
    <text evidence="2">Belongs to the ABC transporter superfamily. ABCA family.</text>
</comment>
<dbReference type="SMART" id="SM00382">
    <property type="entry name" value="AAA"/>
    <property type="match status" value="2"/>
</dbReference>
<dbReference type="GO" id="GO:0016020">
    <property type="term" value="C:membrane"/>
    <property type="evidence" value="ECO:0007669"/>
    <property type="project" value="UniProtKB-SubCell"/>
</dbReference>
<evidence type="ECO:0000256" key="11">
    <source>
        <dbReference type="SAM" id="Phobius"/>
    </source>
</evidence>
<dbReference type="CDD" id="cd03263">
    <property type="entry name" value="ABC_subfamily_A"/>
    <property type="match status" value="2"/>
</dbReference>
<keyword evidence="3" id="KW-0813">Transport</keyword>
<evidence type="ECO:0000256" key="1">
    <source>
        <dbReference type="ARBA" id="ARBA00004141"/>
    </source>
</evidence>